<gene>
    <name evidence="2" type="ORF">D1970_18005</name>
</gene>
<evidence type="ECO:0000313" key="2">
    <source>
        <dbReference type="EMBL" id="RID82795.1"/>
    </source>
</evidence>
<proteinExistence type="predicted"/>
<dbReference type="GO" id="GO:0016747">
    <property type="term" value="F:acyltransferase activity, transferring groups other than amino-acyl groups"/>
    <property type="evidence" value="ECO:0007669"/>
    <property type="project" value="InterPro"/>
</dbReference>
<dbReference type="Pfam" id="PF13302">
    <property type="entry name" value="Acetyltransf_3"/>
    <property type="match status" value="1"/>
</dbReference>
<keyword evidence="3" id="KW-1185">Reference proteome</keyword>
<keyword evidence="2" id="KW-0808">Transferase</keyword>
<protein>
    <submittedName>
        <fullName evidence="2">N-acetyltransferase</fullName>
    </submittedName>
</protein>
<name>A0A398AYZ2_9BACI</name>
<dbReference type="AlphaFoldDB" id="A0A398AYZ2"/>
<dbReference type="RefSeq" id="WP_119114245.1">
    <property type="nucleotide sequence ID" value="NZ_CBCSEO010000030.1"/>
</dbReference>
<dbReference type="Gene3D" id="3.40.630.30">
    <property type="match status" value="1"/>
</dbReference>
<dbReference type="OrthoDB" id="9798081at2"/>
<organism evidence="2 3">
    <name type="scientific">Mesobacillus zeae</name>
    <dbReference type="NCBI Taxonomy" id="1917180"/>
    <lineage>
        <taxon>Bacteria</taxon>
        <taxon>Bacillati</taxon>
        <taxon>Bacillota</taxon>
        <taxon>Bacilli</taxon>
        <taxon>Bacillales</taxon>
        <taxon>Bacillaceae</taxon>
        <taxon>Mesobacillus</taxon>
    </lineage>
</organism>
<dbReference type="InterPro" id="IPR016181">
    <property type="entry name" value="Acyl_CoA_acyltransferase"/>
</dbReference>
<accession>A0A398AYZ2</accession>
<dbReference type="SUPFAM" id="SSF55729">
    <property type="entry name" value="Acyl-CoA N-acyltransferases (Nat)"/>
    <property type="match status" value="1"/>
</dbReference>
<evidence type="ECO:0000259" key="1">
    <source>
        <dbReference type="PROSITE" id="PS51186"/>
    </source>
</evidence>
<dbReference type="InterPro" id="IPR000182">
    <property type="entry name" value="GNAT_dom"/>
</dbReference>
<sequence>MNRCVLQKIQESDYKKVMELYIDPNVRKYLGGPRKEETIREAFDSLLNQDESGWYWAVREQGSGEFIGMVSLDAHHDGEGHEVSFQFFPQWWGAGYATESVKEILHYGFHELKLPRIMAETQMANKPSRKLLERLGMKLIKTCDRFGAKQGIYFIDQGEWKANDVT</sequence>
<evidence type="ECO:0000313" key="3">
    <source>
        <dbReference type="Proteomes" id="UP000265816"/>
    </source>
</evidence>
<reference evidence="2 3" key="1">
    <citation type="submission" date="2018-08" db="EMBL/GenBank/DDBJ databases">
        <title>Bacillus jemisoniae sp. nov., Bacillus chryseoplanitiae sp. nov., Bacillus resnikiae sp. nov., and Bacillus frankliniae sp. nov., isolated from Viking spacecraft and associated surfaces.</title>
        <authorList>
            <person name="Seuylemezian A."/>
            <person name="Vaishampayan P."/>
        </authorList>
    </citation>
    <scope>NUCLEOTIDE SEQUENCE [LARGE SCALE GENOMIC DNA]</scope>
    <source>
        <strain evidence="2 3">JJ-247</strain>
    </source>
</reference>
<dbReference type="EMBL" id="QWVT01000032">
    <property type="protein sequence ID" value="RID82795.1"/>
    <property type="molecule type" value="Genomic_DNA"/>
</dbReference>
<comment type="caution">
    <text evidence="2">The sequence shown here is derived from an EMBL/GenBank/DDBJ whole genome shotgun (WGS) entry which is preliminary data.</text>
</comment>
<dbReference type="PANTHER" id="PTHR43792:SF16">
    <property type="entry name" value="N-ACETYLTRANSFERASE DOMAIN-CONTAINING PROTEIN"/>
    <property type="match status" value="1"/>
</dbReference>
<dbReference type="Proteomes" id="UP000265816">
    <property type="component" value="Unassembled WGS sequence"/>
</dbReference>
<dbReference type="PROSITE" id="PS51186">
    <property type="entry name" value="GNAT"/>
    <property type="match status" value="1"/>
</dbReference>
<feature type="domain" description="N-acetyltransferase" evidence="1">
    <location>
        <begin position="4"/>
        <end position="159"/>
    </location>
</feature>
<dbReference type="PANTHER" id="PTHR43792">
    <property type="entry name" value="GNAT FAMILY, PUTATIVE (AFU_ORTHOLOGUE AFUA_3G00765)-RELATED-RELATED"/>
    <property type="match status" value="1"/>
</dbReference>
<dbReference type="InterPro" id="IPR051531">
    <property type="entry name" value="N-acetyltransferase"/>
</dbReference>